<dbReference type="Proteomes" id="UP000799291">
    <property type="component" value="Unassembled WGS sequence"/>
</dbReference>
<keyword evidence="3" id="KW-1185">Reference proteome</keyword>
<feature type="region of interest" description="Disordered" evidence="1">
    <location>
        <begin position="170"/>
        <end position="189"/>
    </location>
</feature>
<dbReference type="AlphaFoldDB" id="A0A6G1IU10"/>
<evidence type="ECO:0000313" key="3">
    <source>
        <dbReference type="Proteomes" id="UP000799291"/>
    </source>
</evidence>
<reference evidence="2" key="1">
    <citation type="journal article" date="2020" name="Stud. Mycol.">
        <title>101 Dothideomycetes genomes: a test case for predicting lifestyles and emergence of pathogens.</title>
        <authorList>
            <person name="Haridas S."/>
            <person name="Albert R."/>
            <person name="Binder M."/>
            <person name="Bloem J."/>
            <person name="Labutti K."/>
            <person name="Salamov A."/>
            <person name="Andreopoulos B."/>
            <person name="Baker S."/>
            <person name="Barry K."/>
            <person name="Bills G."/>
            <person name="Bluhm B."/>
            <person name="Cannon C."/>
            <person name="Castanera R."/>
            <person name="Culley D."/>
            <person name="Daum C."/>
            <person name="Ezra D."/>
            <person name="Gonzalez J."/>
            <person name="Henrissat B."/>
            <person name="Kuo A."/>
            <person name="Liang C."/>
            <person name="Lipzen A."/>
            <person name="Lutzoni F."/>
            <person name="Magnuson J."/>
            <person name="Mondo S."/>
            <person name="Nolan M."/>
            <person name="Ohm R."/>
            <person name="Pangilinan J."/>
            <person name="Park H.-J."/>
            <person name="Ramirez L."/>
            <person name="Alfaro M."/>
            <person name="Sun H."/>
            <person name="Tritt A."/>
            <person name="Yoshinaga Y."/>
            <person name="Zwiers L.-H."/>
            <person name="Turgeon B."/>
            <person name="Goodwin S."/>
            <person name="Spatafora J."/>
            <person name="Crous P."/>
            <person name="Grigoriev I."/>
        </authorList>
    </citation>
    <scope>NUCLEOTIDE SEQUENCE</scope>
    <source>
        <strain evidence="2">CBS 122367</strain>
    </source>
</reference>
<name>A0A6G1IU10_9PLEO</name>
<organism evidence="2 3">
    <name type="scientific">Lentithecium fluviatile CBS 122367</name>
    <dbReference type="NCBI Taxonomy" id="1168545"/>
    <lineage>
        <taxon>Eukaryota</taxon>
        <taxon>Fungi</taxon>
        <taxon>Dikarya</taxon>
        <taxon>Ascomycota</taxon>
        <taxon>Pezizomycotina</taxon>
        <taxon>Dothideomycetes</taxon>
        <taxon>Pleosporomycetidae</taxon>
        <taxon>Pleosporales</taxon>
        <taxon>Massarineae</taxon>
        <taxon>Lentitheciaceae</taxon>
        <taxon>Lentithecium</taxon>
    </lineage>
</organism>
<evidence type="ECO:0000313" key="2">
    <source>
        <dbReference type="EMBL" id="KAF2681737.1"/>
    </source>
</evidence>
<evidence type="ECO:0000256" key="1">
    <source>
        <dbReference type="SAM" id="MobiDB-lite"/>
    </source>
</evidence>
<gene>
    <name evidence="2" type="ORF">K458DRAFT_78479</name>
</gene>
<sequence length="320" mass="34865">MARLHVNRSGSSVTAASGRQHLGCPGALVMAVKSVSELRRWKREEPGVQKSETQQARAAAVFQHGATGRSGEPWERCGRHAMTAVFPGSQRAPAQVSTNSGDGRLEWRALGHWAATTLAVAPHRTAHVHAAVTGRVAPSVSRTIGSRDARCTREFSHYLGSPSVITRPLSVLPASPSSPSSPTPQRDLDRFAQRRVCPRPADELAPDDAATWAQLHAVQTSKRARRISVAYIRNSTQPAAIGLAAQAPSSNAAATADRRRQTARALLSRSLTHARTHASRRRHSRSRAWPLPIRWDGGRLQRAIKLPGQHRETVVQHHCR</sequence>
<dbReference type="EMBL" id="MU005590">
    <property type="protein sequence ID" value="KAF2681737.1"/>
    <property type="molecule type" value="Genomic_DNA"/>
</dbReference>
<accession>A0A6G1IU10</accession>
<protein>
    <submittedName>
        <fullName evidence="2">Uncharacterized protein</fullName>
    </submittedName>
</protein>
<proteinExistence type="predicted"/>
<feature type="compositionally biased region" description="Low complexity" evidence="1">
    <location>
        <begin position="170"/>
        <end position="184"/>
    </location>
</feature>